<dbReference type="InterPro" id="IPR002657">
    <property type="entry name" value="BilAc:Na_symport/Acr3"/>
</dbReference>
<comment type="caution">
    <text evidence="7">The sequence shown here is derived from an EMBL/GenBank/DDBJ whole genome shotgun (WGS) entry which is preliminary data.</text>
</comment>
<evidence type="ECO:0000256" key="5">
    <source>
        <dbReference type="SAM" id="MobiDB-lite"/>
    </source>
</evidence>
<dbReference type="EMBL" id="BAAAOH010000001">
    <property type="protein sequence ID" value="GAA1979444.1"/>
    <property type="molecule type" value="Genomic_DNA"/>
</dbReference>
<sequence length="322" mass="33912">MNAIIVAFGLLFVIANGLSLGMHVKVGETLAHFVRNWKFALLTLLINFVVLPSLIIGFAALVDIPADIKVGFCIVALAAGAPFAPLLTRLAKADAAMSTTLFIVLIAGTLIAVPLGLPPAVAALVPSIPPVHVWDVAWPLLLFLAAPLALGCLFRLRYPDVAERFAKPLQIIAITALLLYVNVFIAAYLDLFGQAWGSGAYLAAIGVPVLGIILGSLIRLRDRGARQAAVITTAQRSVGGAIIVTIFTYPQPLANVSVTIINTIGIIVLLILSLEWRRAATRAPQRSSDSSTPHAHRSQGSTSSPDGATHSRSPGSATQSND</sequence>
<gene>
    <name evidence="7" type="ORF">GCM10009777_11010</name>
</gene>
<feature type="transmembrane region" description="Helical" evidence="6">
    <location>
        <begin position="39"/>
        <end position="62"/>
    </location>
</feature>
<name>A0ABN2S2X5_9MICO</name>
<feature type="transmembrane region" description="Helical" evidence="6">
    <location>
        <begin position="6"/>
        <end position="27"/>
    </location>
</feature>
<dbReference type="Gene3D" id="1.20.1530.20">
    <property type="match status" value="1"/>
</dbReference>
<evidence type="ECO:0008006" key="9">
    <source>
        <dbReference type="Google" id="ProtNLM"/>
    </source>
</evidence>
<feature type="compositionally biased region" description="Polar residues" evidence="5">
    <location>
        <begin position="284"/>
        <end position="322"/>
    </location>
</feature>
<dbReference type="PANTHER" id="PTHR10361:SF28">
    <property type="entry name" value="P3 PROTEIN-RELATED"/>
    <property type="match status" value="1"/>
</dbReference>
<dbReference type="PANTHER" id="PTHR10361">
    <property type="entry name" value="SODIUM-BILE ACID COTRANSPORTER"/>
    <property type="match status" value="1"/>
</dbReference>
<feature type="transmembrane region" description="Helical" evidence="6">
    <location>
        <begin position="68"/>
        <end position="87"/>
    </location>
</feature>
<keyword evidence="4 6" id="KW-0472">Membrane</keyword>
<evidence type="ECO:0000256" key="6">
    <source>
        <dbReference type="SAM" id="Phobius"/>
    </source>
</evidence>
<evidence type="ECO:0000256" key="1">
    <source>
        <dbReference type="ARBA" id="ARBA00004141"/>
    </source>
</evidence>
<accession>A0ABN2S2X5</accession>
<feature type="transmembrane region" description="Helical" evidence="6">
    <location>
        <begin position="137"/>
        <end position="156"/>
    </location>
</feature>
<keyword evidence="3 6" id="KW-1133">Transmembrane helix</keyword>
<keyword evidence="2 6" id="KW-0812">Transmembrane</keyword>
<evidence type="ECO:0000256" key="2">
    <source>
        <dbReference type="ARBA" id="ARBA00022692"/>
    </source>
</evidence>
<evidence type="ECO:0000313" key="8">
    <source>
        <dbReference type="Proteomes" id="UP001500326"/>
    </source>
</evidence>
<dbReference type="Pfam" id="PF01758">
    <property type="entry name" value="SBF"/>
    <property type="match status" value="1"/>
</dbReference>
<protein>
    <recommendedName>
        <fullName evidence="9">Bile acid:sodium symporter</fullName>
    </recommendedName>
</protein>
<proteinExistence type="predicted"/>
<feature type="transmembrane region" description="Helical" evidence="6">
    <location>
        <begin position="229"/>
        <end position="250"/>
    </location>
</feature>
<evidence type="ECO:0000256" key="4">
    <source>
        <dbReference type="ARBA" id="ARBA00023136"/>
    </source>
</evidence>
<feature type="region of interest" description="Disordered" evidence="5">
    <location>
        <begin position="282"/>
        <end position="322"/>
    </location>
</feature>
<feature type="transmembrane region" description="Helical" evidence="6">
    <location>
        <begin position="256"/>
        <end position="276"/>
    </location>
</feature>
<keyword evidence="8" id="KW-1185">Reference proteome</keyword>
<feature type="transmembrane region" description="Helical" evidence="6">
    <location>
        <begin position="195"/>
        <end position="217"/>
    </location>
</feature>
<dbReference type="InterPro" id="IPR038770">
    <property type="entry name" value="Na+/solute_symporter_sf"/>
</dbReference>
<reference evidence="7 8" key="1">
    <citation type="journal article" date="2019" name="Int. J. Syst. Evol. Microbiol.">
        <title>The Global Catalogue of Microorganisms (GCM) 10K type strain sequencing project: providing services to taxonomists for standard genome sequencing and annotation.</title>
        <authorList>
            <consortium name="The Broad Institute Genomics Platform"/>
            <consortium name="The Broad Institute Genome Sequencing Center for Infectious Disease"/>
            <person name="Wu L."/>
            <person name="Ma J."/>
        </authorList>
    </citation>
    <scope>NUCLEOTIDE SEQUENCE [LARGE SCALE GENOMIC DNA]</scope>
    <source>
        <strain evidence="7 8">JCM 14902</strain>
    </source>
</reference>
<dbReference type="InterPro" id="IPR004710">
    <property type="entry name" value="Bilac:Na_transpt"/>
</dbReference>
<organism evidence="7 8">
    <name type="scientific">Microbacterium pumilum</name>
    <dbReference type="NCBI Taxonomy" id="344165"/>
    <lineage>
        <taxon>Bacteria</taxon>
        <taxon>Bacillati</taxon>
        <taxon>Actinomycetota</taxon>
        <taxon>Actinomycetes</taxon>
        <taxon>Micrococcales</taxon>
        <taxon>Microbacteriaceae</taxon>
        <taxon>Microbacterium</taxon>
    </lineage>
</organism>
<dbReference type="Proteomes" id="UP001500326">
    <property type="component" value="Unassembled WGS sequence"/>
</dbReference>
<comment type="subcellular location">
    <subcellularLocation>
        <location evidence="1">Membrane</location>
        <topology evidence="1">Multi-pass membrane protein</topology>
    </subcellularLocation>
</comment>
<feature type="transmembrane region" description="Helical" evidence="6">
    <location>
        <begin position="99"/>
        <end position="117"/>
    </location>
</feature>
<evidence type="ECO:0000256" key="3">
    <source>
        <dbReference type="ARBA" id="ARBA00022989"/>
    </source>
</evidence>
<feature type="transmembrane region" description="Helical" evidence="6">
    <location>
        <begin position="168"/>
        <end position="189"/>
    </location>
</feature>
<evidence type="ECO:0000313" key="7">
    <source>
        <dbReference type="EMBL" id="GAA1979444.1"/>
    </source>
</evidence>